<dbReference type="InterPro" id="IPR054708">
    <property type="entry name" value="MTPAP-like_central"/>
</dbReference>
<evidence type="ECO:0000256" key="5">
    <source>
        <dbReference type="SAM" id="MobiDB-lite"/>
    </source>
</evidence>
<evidence type="ECO:0000259" key="7">
    <source>
        <dbReference type="Pfam" id="PF22600"/>
    </source>
</evidence>
<feature type="region of interest" description="Disordered" evidence="5">
    <location>
        <begin position="277"/>
        <end position="296"/>
    </location>
</feature>
<organism evidence="8 9">
    <name type="scientific">Plenodomus tracheiphilus IPT5</name>
    <dbReference type="NCBI Taxonomy" id="1408161"/>
    <lineage>
        <taxon>Eukaryota</taxon>
        <taxon>Fungi</taxon>
        <taxon>Dikarya</taxon>
        <taxon>Ascomycota</taxon>
        <taxon>Pezizomycotina</taxon>
        <taxon>Dothideomycetes</taxon>
        <taxon>Pleosporomycetidae</taxon>
        <taxon>Pleosporales</taxon>
        <taxon>Pleosporineae</taxon>
        <taxon>Leptosphaeriaceae</taxon>
        <taxon>Plenodomus</taxon>
    </lineage>
</organism>
<dbReference type="SUPFAM" id="SSF81631">
    <property type="entry name" value="PAP/OAS1 substrate-binding domain"/>
    <property type="match status" value="1"/>
</dbReference>
<dbReference type="GO" id="GO:0043634">
    <property type="term" value="P:polyadenylation-dependent ncRNA catabolic process"/>
    <property type="evidence" value="ECO:0007669"/>
    <property type="project" value="TreeGrafter"/>
</dbReference>
<dbReference type="InterPro" id="IPR045862">
    <property type="entry name" value="Trf4-like"/>
</dbReference>
<feature type="compositionally biased region" description="Basic and acidic residues" evidence="5">
    <location>
        <begin position="99"/>
        <end position="114"/>
    </location>
</feature>
<dbReference type="Gene3D" id="1.10.1410.10">
    <property type="match status" value="1"/>
</dbReference>
<dbReference type="Pfam" id="PF03828">
    <property type="entry name" value="PAP_assoc"/>
    <property type="match status" value="1"/>
</dbReference>
<feature type="region of interest" description="Disordered" evidence="5">
    <location>
        <begin position="243"/>
        <end position="268"/>
    </location>
</feature>
<dbReference type="Gene3D" id="3.30.460.10">
    <property type="entry name" value="Beta Polymerase, domain 2"/>
    <property type="match status" value="1"/>
</dbReference>
<feature type="compositionally biased region" description="Basic and acidic residues" evidence="5">
    <location>
        <begin position="574"/>
        <end position="583"/>
    </location>
</feature>
<evidence type="ECO:0000256" key="2">
    <source>
        <dbReference type="ARBA" id="ARBA00012388"/>
    </source>
</evidence>
<dbReference type="GO" id="GO:0046872">
    <property type="term" value="F:metal ion binding"/>
    <property type="evidence" value="ECO:0007669"/>
    <property type="project" value="UniProtKB-KW"/>
</dbReference>
<feature type="domain" description="Poly(A) RNA polymerase mitochondrial-like central palm" evidence="7">
    <location>
        <begin position="338"/>
        <end position="484"/>
    </location>
</feature>
<dbReference type="GO" id="GO:0003729">
    <property type="term" value="F:mRNA binding"/>
    <property type="evidence" value="ECO:0007669"/>
    <property type="project" value="TreeGrafter"/>
</dbReference>
<feature type="compositionally biased region" description="Acidic residues" evidence="5">
    <location>
        <begin position="130"/>
        <end position="142"/>
    </location>
</feature>
<evidence type="ECO:0000256" key="4">
    <source>
        <dbReference type="ARBA" id="ARBA00022842"/>
    </source>
</evidence>
<feature type="region of interest" description="Disordered" evidence="5">
    <location>
        <begin position="574"/>
        <end position="601"/>
    </location>
</feature>
<reference evidence="8" key="1">
    <citation type="submission" date="2020-01" db="EMBL/GenBank/DDBJ databases">
        <authorList>
            <consortium name="DOE Joint Genome Institute"/>
            <person name="Haridas S."/>
            <person name="Albert R."/>
            <person name="Binder M."/>
            <person name="Bloem J."/>
            <person name="Labutti K."/>
            <person name="Salamov A."/>
            <person name="Andreopoulos B."/>
            <person name="Baker S.E."/>
            <person name="Barry K."/>
            <person name="Bills G."/>
            <person name="Bluhm B.H."/>
            <person name="Cannon C."/>
            <person name="Castanera R."/>
            <person name="Culley D.E."/>
            <person name="Daum C."/>
            <person name="Ezra D."/>
            <person name="Gonzalez J.B."/>
            <person name="Henrissat B."/>
            <person name="Kuo A."/>
            <person name="Liang C."/>
            <person name="Lipzen A."/>
            <person name="Lutzoni F."/>
            <person name="Magnuson J."/>
            <person name="Mondo S."/>
            <person name="Nolan M."/>
            <person name="Ohm R."/>
            <person name="Pangilinan J."/>
            <person name="Park H.-J."/>
            <person name="Ramirez L."/>
            <person name="Alfaro M."/>
            <person name="Sun H."/>
            <person name="Tritt A."/>
            <person name="Yoshinaga Y."/>
            <person name="Zwiers L.-H."/>
            <person name="Turgeon B.G."/>
            <person name="Goodwin S.B."/>
            <person name="Spatafora J.W."/>
            <person name="Crous P.W."/>
            <person name="Grigoriev I.V."/>
        </authorList>
    </citation>
    <scope>NUCLEOTIDE SEQUENCE</scope>
    <source>
        <strain evidence="8">IPT5</strain>
    </source>
</reference>
<dbReference type="InterPro" id="IPR002058">
    <property type="entry name" value="PAP_assoc"/>
</dbReference>
<sequence length="659" mass="73301">MTFKAGSDNYRPGGPHAAQGRAGNQHQFNFDSNYQSSHPAPRFPPTGPANGESREPPRKRMRGGAAQREGRRGDRPDQRGRNNANGFRRGGRGGYRKAAPHERALLQHRDDGTPERAMGVSDGPNRFLDLDDLSDDEEADMDVESHDSASEDGEIDGAVSGEADGPDTNHKVARTQTSSRADGDAAPKWSNPDPYTVLPPPEETTGKKTDFVKLIRKAKNLAAEKDAAHNAVAANDDFISFGDDEDAAEAPLPPPQPHPMPDRPSEKIDRSFHDASVHNSYQADVRPQYPVNNKKRKHESYGPEIVEEWIARPGVVSTPWLVAPQAYRHLANDPEKWLHNEILDFYDFVAPQPYEHALRNQLVNRIQSALGSRRFPQDNGRVLCFGSFPAGLYLPTADMDLVYTSDRHYNGGPPVLDMTQKNSTMPLLRGVRSIIQRRNMAYGTVLCLFGAKVPLVKFIDNVTRLQVDISFENLSGVQAQATFAQWKEQYPDMVYMVALLKQFLVMRGLNEVHTGGIGGFAIICLIVHYIYQAGKPENLGELFRGFLDYYGNKFDLTRHRIQMNPPGIVEKTHYGVDNREEKPNGLSIQDPNRPDNNISGGSHKAQDVFKAFAMAHRILEDRMAASRSGQDIGGSILGCVLGGNYQTYIAQRRLMKSLK</sequence>
<dbReference type="GO" id="GO:1990817">
    <property type="term" value="F:poly(A) RNA polymerase activity"/>
    <property type="evidence" value="ECO:0007669"/>
    <property type="project" value="UniProtKB-EC"/>
</dbReference>
<dbReference type="PANTHER" id="PTHR23092">
    <property type="entry name" value="POLY(A) RNA POLYMERASE"/>
    <property type="match status" value="1"/>
</dbReference>
<accession>A0A6A7BEI1</accession>
<keyword evidence="4" id="KW-0460">Magnesium</keyword>
<evidence type="ECO:0000259" key="6">
    <source>
        <dbReference type="Pfam" id="PF03828"/>
    </source>
</evidence>
<dbReference type="AlphaFoldDB" id="A0A6A7BEI1"/>
<dbReference type="GO" id="GO:0005730">
    <property type="term" value="C:nucleolus"/>
    <property type="evidence" value="ECO:0007669"/>
    <property type="project" value="TreeGrafter"/>
</dbReference>
<name>A0A6A7BEI1_9PLEO</name>
<dbReference type="Pfam" id="PF22600">
    <property type="entry name" value="MTPAP-like_central"/>
    <property type="match status" value="1"/>
</dbReference>
<evidence type="ECO:0000313" key="9">
    <source>
        <dbReference type="Proteomes" id="UP000799423"/>
    </source>
</evidence>
<gene>
    <name evidence="8" type="ORF">T440DRAFT_391414</name>
</gene>
<feature type="compositionally biased region" description="Basic and acidic residues" evidence="5">
    <location>
        <begin position="68"/>
        <end position="80"/>
    </location>
</feature>
<evidence type="ECO:0000256" key="3">
    <source>
        <dbReference type="ARBA" id="ARBA00022723"/>
    </source>
</evidence>
<dbReference type="GO" id="GO:0031123">
    <property type="term" value="P:RNA 3'-end processing"/>
    <property type="evidence" value="ECO:0007669"/>
    <property type="project" value="TreeGrafter"/>
</dbReference>
<dbReference type="PANTHER" id="PTHR23092:SF15">
    <property type="entry name" value="INACTIVE NON-CANONICAL POLY(A) RNA POLYMERASE PROTEIN TRF4-2-RELATED"/>
    <property type="match status" value="1"/>
</dbReference>
<dbReference type="EC" id="2.7.7.19" evidence="2"/>
<comment type="similarity">
    <text evidence="1">Belongs to the DNA polymerase type-B-like family.</text>
</comment>
<keyword evidence="3" id="KW-0479">Metal-binding</keyword>
<proteinExistence type="inferred from homology"/>
<protein>
    <recommendedName>
        <fullName evidence="2">polynucleotide adenylyltransferase</fullName>
        <ecNumber evidence="2">2.7.7.19</ecNumber>
    </recommendedName>
</protein>
<dbReference type="OrthoDB" id="273917at2759"/>
<keyword evidence="9" id="KW-1185">Reference proteome</keyword>
<dbReference type="CDD" id="cd05402">
    <property type="entry name" value="NT_PAP_TUTase"/>
    <property type="match status" value="1"/>
</dbReference>
<dbReference type="InterPro" id="IPR043519">
    <property type="entry name" value="NT_sf"/>
</dbReference>
<feature type="domain" description="PAP-associated" evidence="6">
    <location>
        <begin position="538"/>
        <end position="596"/>
    </location>
</feature>
<dbReference type="SUPFAM" id="SSF81301">
    <property type="entry name" value="Nucleotidyltransferase"/>
    <property type="match status" value="1"/>
</dbReference>
<dbReference type="GO" id="GO:0010605">
    <property type="term" value="P:negative regulation of macromolecule metabolic process"/>
    <property type="evidence" value="ECO:0007669"/>
    <property type="project" value="UniProtKB-ARBA"/>
</dbReference>
<dbReference type="Proteomes" id="UP000799423">
    <property type="component" value="Unassembled WGS sequence"/>
</dbReference>
<feature type="compositionally biased region" description="Polar residues" evidence="5">
    <location>
        <begin position="586"/>
        <end position="600"/>
    </location>
</feature>
<dbReference type="EMBL" id="MU006297">
    <property type="protein sequence ID" value="KAF2852789.1"/>
    <property type="molecule type" value="Genomic_DNA"/>
</dbReference>
<feature type="compositionally biased region" description="Polar residues" evidence="5">
    <location>
        <begin position="22"/>
        <end position="38"/>
    </location>
</feature>
<feature type="region of interest" description="Disordered" evidence="5">
    <location>
        <begin position="1"/>
        <end position="210"/>
    </location>
</feature>
<evidence type="ECO:0000313" key="8">
    <source>
        <dbReference type="EMBL" id="KAF2852789.1"/>
    </source>
</evidence>
<evidence type="ECO:0000256" key="1">
    <source>
        <dbReference type="ARBA" id="ARBA00008593"/>
    </source>
</evidence>
<dbReference type="GO" id="GO:0031499">
    <property type="term" value="C:TRAMP complex"/>
    <property type="evidence" value="ECO:0007669"/>
    <property type="project" value="TreeGrafter"/>
</dbReference>